<keyword evidence="3" id="KW-1185">Reference proteome</keyword>
<evidence type="ECO:0000313" key="2">
    <source>
        <dbReference type="EMBL" id="KAK1738836.1"/>
    </source>
</evidence>
<organism evidence="2 3">
    <name type="scientific">Skeletonema marinoi</name>
    <dbReference type="NCBI Taxonomy" id="267567"/>
    <lineage>
        <taxon>Eukaryota</taxon>
        <taxon>Sar</taxon>
        <taxon>Stramenopiles</taxon>
        <taxon>Ochrophyta</taxon>
        <taxon>Bacillariophyta</taxon>
        <taxon>Coscinodiscophyceae</taxon>
        <taxon>Thalassiosirophycidae</taxon>
        <taxon>Thalassiosirales</taxon>
        <taxon>Skeletonemataceae</taxon>
        <taxon>Skeletonema</taxon>
        <taxon>Skeletonema marinoi-dohrnii complex</taxon>
    </lineage>
</organism>
<sequence>MLHRRTEKTDQQEPPGNTAYENNKNLKLPTTQTKQGWSTLLKISPYVIICILFFDRYRTSSSVICQHPDKAAAPSTTTSTAYDSKLRLGEQKQQQKQDAEDDVILQDKILNNVQVMDWEIPSEIKEERHKECDGRKTSSTGGFCLTTKNHIGGNWMVDTDLGNHLRDILFKGMNVVDLGAGLGHYGKIFREEGSPVKSWVGFDGAMNVESATDGLVRFMDLTQPHPADERPCVKGDWVLSLEVAEHIPPQFTDHYIRNLRCSCTVGAVVSWAVPAQTGGLGHVNCKEEKDAIAAMERWGFVVDRDASDAAQAAAGMSHFKRNTLVYRVKK</sequence>
<feature type="compositionally biased region" description="Polar residues" evidence="1">
    <location>
        <begin position="12"/>
        <end position="27"/>
    </location>
</feature>
<dbReference type="AlphaFoldDB" id="A0AAD9D950"/>
<dbReference type="SUPFAM" id="SSF53335">
    <property type="entry name" value="S-adenosyl-L-methionine-dependent methyltransferases"/>
    <property type="match status" value="1"/>
</dbReference>
<dbReference type="InterPro" id="IPR029063">
    <property type="entry name" value="SAM-dependent_MTases_sf"/>
</dbReference>
<dbReference type="EMBL" id="JATAAI010000019">
    <property type="protein sequence ID" value="KAK1738836.1"/>
    <property type="molecule type" value="Genomic_DNA"/>
</dbReference>
<protein>
    <submittedName>
        <fullName evidence="2">Uncharacterized protein</fullName>
    </submittedName>
</protein>
<accession>A0AAD9D950</accession>
<dbReference type="Proteomes" id="UP001224775">
    <property type="component" value="Unassembled WGS sequence"/>
</dbReference>
<feature type="region of interest" description="Disordered" evidence="1">
    <location>
        <begin position="1"/>
        <end position="27"/>
    </location>
</feature>
<gene>
    <name evidence="2" type="ORF">QTG54_010152</name>
</gene>
<proteinExistence type="predicted"/>
<name>A0AAD9D950_9STRA</name>
<reference evidence="2" key="1">
    <citation type="submission" date="2023-06" db="EMBL/GenBank/DDBJ databases">
        <title>Survivors Of The Sea: Transcriptome response of Skeletonema marinoi to long-term dormancy.</title>
        <authorList>
            <person name="Pinder M.I.M."/>
            <person name="Kourtchenko O."/>
            <person name="Robertson E.K."/>
            <person name="Larsson T."/>
            <person name="Maumus F."/>
            <person name="Osuna-Cruz C.M."/>
            <person name="Vancaester E."/>
            <person name="Stenow R."/>
            <person name="Vandepoele K."/>
            <person name="Ploug H."/>
            <person name="Bruchert V."/>
            <person name="Godhe A."/>
            <person name="Topel M."/>
        </authorList>
    </citation>
    <scope>NUCLEOTIDE SEQUENCE</scope>
    <source>
        <strain evidence="2">R05AC</strain>
    </source>
</reference>
<evidence type="ECO:0000256" key="1">
    <source>
        <dbReference type="SAM" id="MobiDB-lite"/>
    </source>
</evidence>
<comment type="caution">
    <text evidence="2">The sequence shown here is derived from an EMBL/GenBank/DDBJ whole genome shotgun (WGS) entry which is preliminary data.</text>
</comment>
<evidence type="ECO:0000313" key="3">
    <source>
        <dbReference type="Proteomes" id="UP001224775"/>
    </source>
</evidence>